<dbReference type="Pfam" id="PF14261">
    <property type="entry name" value="DUF4351"/>
    <property type="match status" value="1"/>
</dbReference>
<feature type="domain" description="Putative restriction endonuclease" evidence="2">
    <location>
        <begin position="56"/>
        <end position="179"/>
    </location>
</feature>
<dbReference type="InterPro" id="IPR012296">
    <property type="entry name" value="Nuclease_put_TT1808"/>
</dbReference>
<dbReference type="PANTHER" id="PTHR33352">
    <property type="entry name" value="SLR1095 PROTEIN"/>
    <property type="match status" value="1"/>
</dbReference>
<dbReference type="CDD" id="cd06260">
    <property type="entry name" value="DUF820-like"/>
    <property type="match status" value="1"/>
</dbReference>
<dbReference type="SUPFAM" id="SSF52980">
    <property type="entry name" value="Restriction endonuclease-like"/>
    <property type="match status" value="1"/>
</dbReference>
<evidence type="ECO:0000313" key="4">
    <source>
        <dbReference type="EMBL" id="ADN15382.1"/>
    </source>
</evidence>
<dbReference type="AlphaFoldDB" id="E0UED6"/>
<reference evidence="5" key="1">
    <citation type="journal article" date="2011" name="MBio">
        <title>Novel metabolic attributes of the genus Cyanothece, comprising a group of unicellular nitrogen-fixing Cyanobacteria.</title>
        <authorList>
            <person name="Bandyopadhyay A."/>
            <person name="Elvitigala T."/>
            <person name="Welsh E."/>
            <person name="Stockel J."/>
            <person name="Liberton M."/>
            <person name="Min H."/>
            <person name="Sherman L.A."/>
            <person name="Pakrasi H.B."/>
        </authorList>
    </citation>
    <scope>NUCLEOTIDE SEQUENCE [LARGE SCALE GENOMIC DNA]</scope>
    <source>
        <strain evidence="5">PCC 7822</strain>
    </source>
</reference>
<dbReference type="RefSeq" id="WP_013323451.1">
    <property type="nucleotide sequence ID" value="NC_014501.1"/>
</dbReference>
<dbReference type="Proteomes" id="UP000008206">
    <property type="component" value="Chromosome"/>
</dbReference>
<evidence type="ECO:0000256" key="1">
    <source>
        <dbReference type="SAM" id="Coils"/>
    </source>
</evidence>
<name>E0UED6_GLOV7</name>
<organism evidence="4 5">
    <name type="scientific">Gloeothece verrucosa (strain PCC 7822)</name>
    <name type="common">Cyanothece sp. (strain PCC 7822)</name>
    <dbReference type="NCBI Taxonomy" id="497965"/>
    <lineage>
        <taxon>Bacteria</taxon>
        <taxon>Bacillati</taxon>
        <taxon>Cyanobacteriota</taxon>
        <taxon>Cyanophyceae</taxon>
        <taxon>Oscillatoriophycideae</taxon>
        <taxon>Chroococcales</taxon>
        <taxon>Aphanothecaceae</taxon>
        <taxon>Gloeothece</taxon>
        <taxon>Gloeothece verrucosa</taxon>
    </lineage>
</organism>
<dbReference type="OrthoDB" id="557157at2"/>
<dbReference type="EMBL" id="CP002198">
    <property type="protein sequence ID" value="ADN15382.1"/>
    <property type="molecule type" value="Genomic_DNA"/>
</dbReference>
<dbReference type="STRING" id="497965.Cyan7822_3433"/>
<evidence type="ECO:0000259" key="2">
    <source>
        <dbReference type="Pfam" id="PF05685"/>
    </source>
</evidence>
<dbReference type="InterPro" id="IPR025587">
    <property type="entry name" value="DUF4351"/>
</dbReference>
<proteinExistence type="predicted"/>
<feature type="coiled-coil region" evidence="1">
    <location>
        <begin position="214"/>
        <end position="241"/>
    </location>
</feature>
<dbReference type="InterPro" id="IPR011335">
    <property type="entry name" value="Restrct_endonuc-II-like"/>
</dbReference>
<protein>
    <recommendedName>
        <fullName evidence="6">DUF4351 domain-containing protein</fullName>
    </recommendedName>
</protein>
<accession>E0UED6</accession>
<gene>
    <name evidence="4" type="ordered locus">Cyan7822_3433</name>
</gene>
<feature type="domain" description="DUF4351" evidence="3">
    <location>
        <begin position="240"/>
        <end position="298"/>
    </location>
</feature>
<keyword evidence="5" id="KW-1185">Reference proteome</keyword>
<dbReference type="PANTHER" id="PTHR33352:SF3">
    <property type="entry name" value="SLR1612 PROTEIN"/>
    <property type="match status" value="1"/>
</dbReference>
<dbReference type="eggNOG" id="COG4636">
    <property type="taxonomic scope" value="Bacteria"/>
</dbReference>
<keyword evidence="1" id="KW-0175">Coiled coil</keyword>
<dbReference type="InterPro" id="IPR008538">
    <property type="entry name" value="Uma2"/>
</dbReference>
<dbReference type="Pfam" id="PF05685">
    <property type="entry name" value="Uma2"/>
    <property type="match status" value="1"/>
</dbReference>
<evidence type="ECO:0000259" key="3">
    <source>
        <dbReference type="Pfam" id="PF14261"/>
    </source>
</evidence>
<dbReference type="Gene3D" id="3.90.1570.10">
    <property type="entry name" value="tt1808, chain A"/>
    <property type="match status" value="1"/>
</dbReference>
<evidence type="ECO:0000313" key="5">
    <source>
        <dbReference type="Proteomes" id="UP000008206"/>
    </source>
</evidence>
<dbReference type="HOGENOM" id="CLU_075279_1_0_3"/>
<sequence length="302" mass="35057">MSTEAAQEILSQSSAVEWNPPMPPTDLIFDDGEPLESNRHRIGMNVLIRSMLTVMNGRTDYFVGGNMFIYFSSQQARNRDFRGPDFFVVLNVDGIKDRQGWVVWEEEGRYPDVIIELMSPSTAAADTGLKKTIYEQTFRTPDYFVFDPFDPNSLRGWHLNNHQRYQELTPNEQGWLWCQCLELWLGTWEGEIERNSAPWLRFYDPQGNLVLLPEEVAKQQAETERQRAEAAQQQLETAQQQGIKQGTLRQLLRLLRGRFGEINPEIESRLEQLEVLQLENLIDGVLSAVSLEEFYQQLPEQR</sequence>
<dbReference type="KEGG" id="cyj:Cyan7822_3433"/>
<evidence type="ECO:0008006" key="6">
    <source>
        <dbReference type="Google" id="ProtNLM"/>
    </source>
</evidence>